<evidence type="ECO:0000256" key="2">
    <source>
        <dbReference type="SAM" id="SignalP"/>
    </source>
</evidence>
<keyword evidence="4" id="KW-1185">Reference proteome</keyword>
<feature type="chain" id="PRO_5013178661" description="Oxygen tolerance" evidence="2">
    <location>
        <begin position="20"/>
        <end position="298"/>
    </location>
</feature>
<evidence type="ECO:0000256" key="1">
    <source>
        <dbReference type="SAM" id="Phobius"/>
    </source>
</evidence>
<name>A0A1M7ZH08_9BACT</name>
<gene>
    <name evidence="3" type="ORF">SAMN04488108_3258</name>
</gene>
<evidence type="ECO:0008006" key="5">
    <source>
        <dbReference type="Google" id="ProtNLM"/>
    </source>
</evidence>
<keyword evidence="2" id="KW-0732">Signal</keyword>
<keyword evidence="1" id="KW-0472">Membrane</keyword>
<protein>
    <recommendedName>
        <fullName evidence="5">Oxygen tolerance</fullName>
    </recommendedName>
</protein>
<evidence type="ECO:0000313" key="3">
    <source>
        <dbReference type="EMBL" id="SHO64153.1"/>
    </source>
</evidence>
<organism evidence="3 4">
    <name type="scientific">Algoriphagus zhangzhouensis</name>
    <dbReference type="NCBI Taxonomy" id="1073327"/>
    <lineage>
        <taxon>Bacteria</taxon>
        <taxon>Pseudomonadati</taxon>
        <taxon>Bacteroidota</taxon>
        <taxon>Cytophagia</taxon>
        <taxon>Cytophagales</taxon>
        <taxon>Cyclobacteriaceae</taxon>
        <taxon>Algoriphagus</taxon>
    </lineage>
</organism>
<sequence>MAKRLLFIVAFLCSFASIAQEVQVNAYFMQDSAKLGERVGYVLKAQYPQEKQLIFPDSTFDFTPFELLEKKTYTSYTREGITQDSVVYFVSNFELDPSSYLTLPVFELSRYDSITYFPLDAELKLKLTLDSIPEQPVFQENNVYQSIEKKWNWMLIGGIAVIVLLILGALYWMFADQIKKILIEQGIKRRWGRFQKRWAQATSELEKENSMEAADELLGLWKGYIESLTSLPVREWTSSEIGEKLGDMKIFSSLRAVEMIIYAGKKAEIKEATDYLLQVAQEKYVEKLSKNKDARATV</sequence>
<dbReference type="EMBL" id="FRXN01000005">
    <property type="protein sequence ID" value="SHO64153.1"/>
    <property type="molecule type" value="Genomic_DNA"/>
</dbReference>
<keyword evidence="1" id="KW-0812">Transmembrane</keyword>
<keyword evidence="1" id="KW-1133">Transmembrane helix</keyword>
<dbReference type="AlphaFoldDB" id="A0A1M7ZH08"/>
<dbReference type="OrthoDB" id="848790at2"/>
<evidence type="ECO:0000313" key="4">
    <source>
        <dbReference type="Proteomes" id="UP000184609"/>
    </source>
</evidence>
<proteinExistence type="predicted"/>
<dbReference type="STRING" id="1073327.SAMN04488108_3258"/>
<reference evidence="4" key="1">
    <citation type="submission" date="2016-12" db="EMBL/GenBank/DDBJ databases">
        <authorList>
            <person name="Varghese N."/>
            <person name="Submissions S."/>
        </authorList>
    </citation>
    <scope>NUCLEOTIDE SEQUENCE [LARGE SCALE GENOMIC DNA]</scope>
    <source>
        <strain evidence="4">DSM 25035</strain>
    </source>
</reference>
<dbReference type="Proteomes" id="UP000184609">
    <property type="component" value="Unassembled WGS sequence"/>
</dbReference>
<accession>A0A1M7ZH08</accession>
<dbReference type="RefSeq" id="WP_073572886.1">
    <property type="nucleotide sequence ID" value="NZ_FRXN01000005.1"/>
</dbReference>
<feature type="transmembrane region" description="Helical" evidence="1">
    <location>
        <begin position="151"/>
        <end position="174"/>
    </location>
</feature>
<feature type="signal peptide" evidence="2">
    <location>
        <begin position="1"/>
        <end position="19"/>
    </location>
</feature>